<dbReference type="EMBL" id="KP136319">
    <property type="protein sequence ID" value="AJF96744.1"/>
    <property type="molecule type" value="Genomic_DNA"/>
</dbReference>
<name>A0A0B5IZZ6_9VIRU</name>
<feature type="compositionally biased region" description="Basic and acidic residues" evidence="1">
    <location>
        <begin position="321"/>
        <end position="335"/>
    </location>
</feature>
<proteinExistence type="predicted"/>
<protein>
    <submittedName>
        <fullName evidence="2">Ankyrin repeat protein</fullName>
    </submittedName>
</protein>
<dbReference type="Gene3D" id="1.25.40.20">
    <property type="entry name" value="Ankyrin repeat-containing domain"/>
    <property type="match status" value="2"/>
</dbReference>
<dbReference type="Pfam" id="PF13637">
    <property type="entry name" value="Ank_4"/>
    <property type="match status" value="1"/>
</dbReference>
<accession>A0A0B5IZZ6</accession>
<dbReference type="PANTHER" id="PTHR46586:SF3">
    <property type="entry name" value="ANKYRIN REPEAT-CONTAINING PROTEIN"/>
    <property type="match status" value="1"/>
</dbReference>
<dbReference type="GeneID" id="23461661"/>
<sequence>MESGRATDSPGLGDLPMEILALIVAHLTADGDLCRARAAHRCFHASPQGDAEKRLARWRGQKTPEQFCAVGLVEALAILTDRGAILGPTCVWAAVEHGHCDVLAFLVARGVSLHVGPRRRIGAVRAPAGFVSRATRRVAPHTDLIATAASGGHLGVVQFLHAHGVMSTPSPAALDSAAANGHLDVIRWLHATDRALFTATTDAMDKAAAAGHLDVVRFLDEHRDEGCTEFAMTKAAIHGHLDVVAYLHEHRTEACTDTTYMEACLADQPETSYYLLVHNIGADPTEFQAPRLSEQFMGFFLVAIGSTETSSKVFEIDEPTGDGRGDAHRDNDDSSHSARMTWALDALGSRADVMNLAARHGFLGVVEWLHKRGTAGCTTDAMDGAAIAGHLHVVQWLHVHRSEGCTEAALASTHPASCGSCSRIGPPTAAAPSRNDAAPPPPAKKRIKKAGLLADA</sequence>
<dbReference type="KEGG" id="vg:23461661"/>
<feature type="region of interest" description="Disordered" evidence="1">
    <location>
        <begin position="424"/>
        <end position="456"/>
    </location>
</feature>
<dbReference type="Pfam" id="PF12796">
    <property type="entry name" value="Ank_2"/>
    <property type="match status" value="1"/>
</dbReference>
<evidence type="ECO:0000313" key="3">
    <source>
        <dbReference type="Proteomes" id="UP000202511"/>
    </source>
</evidence>
<dbReference type="RefSeq" id="YP_009118979.1">
    <property type="nucleotide sequence ID" value="NC_026440.1"/>
</dbReference>
<evidence type="ECO:0000256" key="1">
    <source>
        <dbReference type="SAM" id="MobiDB-lite"/>
    </source>
</evidence>
<dbReference type="InterPro" id="IPR036770">
    <property type="entry name" value="Ankyrin_rpt-contain_sf"/>
</dbReference>
<dbReference type="PANTHER" id="PTHR46586">
    <property type="entry name" value="ANKYRIN REPEAT-CONTAINING PROTEIN"/>
    <property type="match status" value="1"/>
</dbReference>
<dbReference type="OrthoDB" id="15351at10239"/>
<dbReference type="Proteomes" id="UP000202511">
    <property type="component" value="Segment"/>
</dbReference>
<reference evidence="2 3" key="1">
    <citation type="journal article" date="2015" name="Parasitol. Res.">
        <title>Viruses in close associations with free-living amoebae.</title>
        <authorList>
            <person name="Scheid P."/>
        </authorList>
    </citation>
    <scope>NUCLEOTIDE SEQUENCE [LARGE SCALE GENOMIC DNA]</scope>
    <source>
        <strain evidence="2">KlaHel</strain>
    </source>
</reference>
<dbReference type="InterPro" id="IPR052050">
    <property type="entry name" value="SecEffector_AnkRepeat"/>
</dbReference>
<dbReference type="SUPFAM" id="SSF48403">
    <property type="entry name" value="Ankyrin repeat"/>
    <property type="match status" value="1"/>
</dbReference>
<organism evidence="2 3">
    <name type="scientific">Pandoravirus inopinatum</name>
    <dbReference type="NCBI Taxonomy" id="1605721"/>
    <lineage>
        <taxon>Viruses</taxon>
        <taxon>Pandoravirus</taxon>
    </lineage>
</organism>
<evidence type="ECO:0000313" key="2">
    <source>
        <dbReference type="EMBL" id="AJF96744.1"/>
    </source>
</evidence>
<dbReference type="InterPro" id="IPR002110">
    <property type="entry name" value="Ankyrin_rpt"/>
</dbReference>
<feature type="region of interest" description="Disordered" evidence="1">
    <location>
        <begin position="315"/>
        <end position="335"/>
    </location>
</feature>